<gene>
    <name evidence="6" type="ORF">AS189_12895</name>
</gene>
<dbReference type="InterPro" id="IPR036390">
    <property type="entry name" value="WH_DNA-bd_sf"/>
</dbReference>
<proteinExistence type="predicted"/>
<dbReference type="EMBL" id="CP013200">
    <property type="protein sequence ID" value="ALO67233.1"/>
    <property type="molecule type" value="Genomic_DNA"/>
</dbReference>
<evidence type="ECO:0000313" key="6">
    <source>
        <dbReference type="EMBL" id="ALO67233.1"/>
    </source>
</evidence>
<dbReference type="Pfam" id="PF01614">
    <property type="entry name" value="IclR_C"/>
    <property type="match status" value="1"/>
</dbReference>
<evidence type="ECO:0000256" key="2">
    <source>
        <dbReference type="ARBA" id="ARBA00023125"/>
    </source>
</evidence>
<name>A0A0S2M0U7_9MICC</name>
<dbReference type="InterPro" id="IPR050707">
    <property type="entry name" value="HTH_MetabolicPath_Reg"/>
</dbReference>
<dbReference type="GO" id="GO:0003677">
    <property type="term" value="F:DNA binding"/>
    <property type="evidence" value="ECO:0007669"/>
    <property type="project" value="UniProtKB-KW"/>
</dbReference>
<keyword evidence="1" id="KW-0805">Transcription regulation</keyword>
<reference evidence="7" key="1">
    <citation type="submission" date="2015-11" db="EMBL/GenBank/DDBJ databases">
        <authorList>
            <person name="Kumar R."/>
            <person name="Singh D."/>
            <person name="Swarnkar M.K."/>
            <person name="Singh A.K."/>
            <person name="Kumar S."/>
        </authorList>
    </citation>
    <scope>NUCLEOTIDE SEQUENCE [LARGE SCALE GENOMIC DNA]</scope>
    <source>
        <strain evidence="7">ERGS4:06</strain>
    </source>
</reference>
<keyword evidence="3" id="KW-0804">Transcription</keyword>
<evidence type="ECO:0000256" key="3">
    <source>
        <dbReference type="ARBA" id="ARBA00023163"/>
    </source>
</evidence>
<accession>A0A0S2M0U7</accession>
<evidence type="ECO:0000259" key="4">
    <source>
        <dbReference type="PROSITE" id="PS51077"/>
    </source>
</evidence>
<dbReference type="GO" id="GO:0045892">
    <property type="term" value="P:negative regulation of DNA-templated transcription"/>
    <property type="evidence" value="ECO:0007669"/>
    <property type="project" value="TreeGrafter"/>
</dbReference>
<dbReference type="PROSITE" id="PS51077">
    <property type="entry name" value="HTH_ICLR"/>
    <property type="match status" value="1"/>
</dbReference>
<dbReference type="Gene3D" id="1.10.10.10">
    <property type="entry name" value="Winged helix-like DNA-binding domain superfamily/Winged helix DNA-binding domain"/>
    <property type="match status" value="1"/>
</dbReference>
<feature type="domain" description="HTH iclR-type" evidence="4">
    <location>
        <begin position="15"/>
        <end position="75"/>
    </location>
</feature>
<evidence type="ECO:0000256" key="1">
    <source>
        <dbReference type="ARBA" id="ARBA00023015"/>
    </source>
</evidence>
<dbReference type="InterPro" id="IPR029016">
    <property type="entry name" value="GAF-like_dom_sf"/>
</dbReference>
<dbReference type="InterPro" id="IPR005471">
    <property type="entry name" value="Tscrpt_reg_IclR_N"/>
</dbReference>
<dbReference type="InterPro" id="IPR036388">
    <property type="entry name" value="WH-like_DNA-bd_sf"/>
</dbReference>
<evidence type="ECO:0000259" key="5">
    <source>
        <dbReference type="PROSITE" id="PS51078"/>
    </source>
</evidence>
<dbReference type="Gene3D" id="3.30.450.40">
    <property type="match status" value="1"/>
</dbReference>
<dbReference type="SUPFAM" id="SSF55781">
    <property type="entry name" value="GAF domain-like"/>
    <property type="match status" value="1"/>
</dbReference>
<dbReference type="GO" id="GO:0003700">
    <property type="term" value="F:DNA-binding transcription factor activity"/>
    <property type="evidence" value="ECO:0007669"/>
    <property type="project" value="TreeGrafter"/>
</dbReference>
<keyword evidence="2" id="KW-0238">DNA-binding</keyword>
<dbReference type="SUPFAM" id="SSF46785">
    <property type="entry name" value="Winged helix' DNA-binding domain"/>
    <property type="match status" value="1"/>
</dbReference>
<dbReference type="AlphaFoldDB" id="A0A0S2M0U7"/>
<reference evidence="6 7" key="2">
    <citation type="journal article" date="2016" name="J. Biotechnol.">
        <title>Complete genome sequence of Arthrobacter alpinus ERGS4:06, a yellow pigmented bacterium tolerant to cold and radiations isolated from Sikkim Himalaya.</title>
        <authorList>
            <person name="Kumar R."/>
            <person name="Singh D."/>
            <person name="Swarnkar M.K."/>
            <person name="Singh A.K."/>
            <person name="Kumar S."/>
        </authorList>
    </citation>
    <scope>NUCLEOTIDE SEQUENCE [LARGE SCALE GENOMIC DNA]</scope>
    <source>
        <strain evidence="6 7">ERGS4:06</strain>
    </source>
</reference>
<dbReference type="InterPro" id="IPR014757">
    <property type="entry name" value="Tscrpt_reg_IclR_C"/>
</dbReference>
<organism evidence="6 7">
    <name type="scientific">Arthrobacter alpinus</name>
    <dbReference type="NCBI Taxonomy" id="656366"/>
    <lineage>
        <taxon>Bacteria</taxon>
        <taxon>Bacillati</taxon>
        <taxon>Actinomycetota</taxon>
        <taxon>Actinomycetes</taxon>
        <taxon>Micrococcales</taxon>
        <taxon>Micrococcaceae</taxon>
        <taxon>Arthrobacter</taxon>
    </lineage>
</organism>
<protein>
    <recommendedName>
        <fullName evidence="8">IclR family transcriptional regulator</fullName>
    </recommendedName>
</protein>
<sequence length="267" mass="28524">MQNNNRIVKRPAHAIDSVENALRLLVLLQERESVRIVDAAKDLGVAPSTAHRLMATLVYRGFARQDDHRRYLAGPNLRLDASQNPTHTLVAAVRQPLQELATATGETANLVELVGRSAEFLYSVEGPQLLRIGDRAGSVLPANISAGGLAALSGLPESSVAELFRGGPTRRGGSGLNAHELPRLFTELSQVRARGYALNLGRTEHELAAVGAPVRLSGQHRALAISLSAPLSRAEELQSPRVVSLLIGACEQIGTALLDTIEAPSRN</sequence>
<dbReference type="PANTHER" id="PTHR30136">
    <property type="entry name" value="HELIX-TURN-HELIX TRANSCRIPTIONAL REGULATOR, ICLR FAMILY"/>
    <property type="match status" value="1"/>
</dbReference>
<dbReference type="Pfam" id="PF09339">
    <property type="entry name" value="HTH_IclR"/>
    <property type="match status" value="1"/>
</dbReference>
<dbReference type="SMART" id="SM00346">
    <property type="entry name" value="HTH_ICLR"/>
    <property type="match status" value="1"/>
</dbReference>
<dbReference type="Proteomes" id="UP000059574">
    <property type="component" value="Chromosome"/>
</dbReference>
<dbReference type="PANTHER" id="PTHR30136:SF24">
    <property type="entry name" value="HTH-TYPE TRANSCRIPTIONAL REPRESSOR ALLR"/>
    <property type="match status" value="1"/>
</dbReference>
<dbReference type="PROSITE" id="PS51078">
    <property type="entry name" value="ICLR_ED"/>
    <property type="match status" value="1"/>
</dbReference>
<feature type="domain" description="IclR-ED" evidence="5">
    <location>
        <begin position="75"/>
        <end position="259"/>
    </location>
</feature>
<dbReference type="OrthoDB" id="7274111at2"/>
<evidence type="ECO:0008006" key="8">
    <source>
        <dbReference type="Google" id="ProtNLM"/>
    </source>
</evidence>
<evidence type="ECO:0000313" key="7">
    <source>
        <dbReference type="Proteomes" id="UP000059574"/>
    </source>
</evidence>
<dbReference type="RefSeq" id="WP_062289637.1">
    <property type="nucleotide sequence ID" value="NZ_CP013200.1"/>
</dbReference>